<proteinExistence type="predicted"/>
<protein>
    <submittedName>
        <fullName evidence="2">Uncharacterized protein</fullName>
    </submittedName>
</protein>
<feature type="transmembrane region" description="Helical" evidence="1">
    <location>
        <begin position="212"/>
        <end position="233"/>
    </location>
</feature>
<keyword evidence="1" id="KW-0812">Transmembrane</keyword>
<feature type="transmembrane region" description="Helical" evidence="1">
    <location>
        <begin position="110"/>
        <end position="129"/>
    </location>
</feature>
<keyword evidence="1" id="KW-1133">Transmembrane helix</keyword>
<evidence type="ECO:0000313" key="2">
    <source>
        <dbReference type="EMBL" id="CAE0464596.1"/>
    </source>
</evidence>
<accession>A0A7S3Q3L7</accession>
<name>A0A7S3Q3L7_9STRA</name>
<organism evidence="2">
    <name type="scientific">Chaetoceros debilis</name>
    <dbReference type="NCBI Taxonomy" id="122233"/>
    <lineage>
        <taxon>Eukaryota</taxon>
        <taxon>Sar</taxon>
        <taxon>Stramenopiles</taxon>
        <taxon>Ochrophyta</taxon>
        <taxon>Bacillariophyta</taxon>
        <taxon>Coscinodiscophyceae</taxon>
        <taxon>Chaetocerotophycidae</taxon>
        <taxon>Chaetocerotales</taxon>
        <taxon>Chaetocerotaceae</taxon>
        <taxon>Chaetoceros</taxon>
    </lineage>
</organism>
<reference evidence="2" key="1">
    <citation type="submission" date="2021-01" db="EMBL/GenBank/DDBJ databases">
        <authorList>
            <person name="Corre E."/>
            <person name="Pelletier E."/>
            <person name="Niang G."/>
            <person name="Scheremetjew M."/>
            <person name="Finn R."/>
            <person name="Kale V."/>
            <person name="Holt S."/>
            <person name="Cochrane G."/>
            <person name="Meng A."/>
            <person name="Brown T."/>
            <person name="Cohen L."/>
        </authorList>
    </citation>
    <scope>NUCLEOTIDE SEQUENCE</scope>
    <source>
        <strain evidence="2">MM31A-1</strain>
    </source>
</reference>
<sequence length="324" mass="36659">MCKERISQSTKIESQTQEEKIYMISFRWKSVLCPILAGFFHLHVFYEAIHFIYASFTLDTDLLSTDDVANLLFKVDHAAFVAYSFDLICCYALGVIPFSRCNSAKDVAGHHLPILCLVLPLCIPIWAQLESLDPLFFAVIHSNSKSKARSGLIIACLRATGLGFVSSLNEVFMCFQRAEMSWAGNFKFSDIRHRQNHRSTSQIPIQIFTSRFMIGVELYFKFCIFCVFSLFGFKACCNIDLSYLTYILDPEISSASEVANRSIWNIARLIYASPNTMRAGIFRFFMLAMYPSMGMRTAKKIREFHRNGTSMIGCGGGGGNRKVA</sequence>
<feature type="transmembrane region" description="Helical" evidence="1">
    <location>
        <begin position="78"/>
        <end position="98"/>
    </location>
</feature>
<evidence type="ECO:0000256" key="1">
    <source>
        <dbReference type="SAM" id="Phobius"/>
    </source>
</evidence>
<keyword evidence="1" id="KW-0472">Membrane</keyword>
<dbReference type="EMBL" id="HBIO01012138">
    <property type="protein sequence ID" value="CAE0464596.1"/>
    <property type="molecule type" value="Transcribed_RNA"/>
</dbReference>
<dbReference type="AlphaFoldDB" id="A0A7S3Q3L7"/>
<gene>
    <name evidence="2" type="ORF">CDEB00056_LOCUS9437</name>
</gene>
<feature type="transmembrane region" description="Helical" evidence="1">
    <location>
        <begin position="31"/>
        <end position="58"/>
    </location>
</feature>